<dbReference type="GO" id="GO:0016491">
    <property type="term" value="F:oxidoreductase activity"/>
    <property type="evidence" value="ECO:0007669"/>
    <property type="project" value="UniProtKB-KW"/>
</dbReference>
<dbReference type="Pfam" id="PF03358">
    <property type="entry name" value="FMN_red"/>
    <property type="match status" value="1"/>
</dbReference>
<dbReference type="EMBL" id="UFSM01000001">
    <property type="protein sequence ID" value="SUU91359.1"/>
    <property type="molecule type" value="Genomic_DNA"/>
</dbReference>
<name>A0A380WQW8_AMIAI</name>
<dbReference type="Proteomes" id="UP000254701">
    <property type="component" value="Unassembled WGS sequence"/>
</dbReference>
<dbReference type="GO" id="GO:0005829">
    <property type="term" value="C:cytosol"/>
    <property type="evidence" value="ECO:0007669"/>
    <property type="project" value="TreeGrafter"/>
</dbReference>
<evidence type="ECO:0000313" key="3">
    <source>
        <dbReference type="Proteomes" id="UP000254701"/>
    </source>
</evidence>
<dbReference type="AlphaFoldDB" id="A0A380WQW8"/>
<accession>A0A380WQW8</accession>
<dbReference type="InterPro" id="IPR005025">
    <property type="entry name" value="FMN_Rdtase-like_dom"/>
</dbReference>
<dbReference type="EC" id="1.7.-.-" evidence="2"/>
<dbReference type="GO" id="GO:0010181">
    <property type="term" value="F:FMN binding"/>
    <property type="evidence" value="ECO:0007669"/>
    <property type="project" value="TreeGrafter"/>
</dbReference>
<dbReference type="SUPFAM" id="SSF52218">
    <property type="entry name" value="Flavoproteins"/>
    <property type="match status" value="1"/>
</dbReference>
<proteinExistence type="predicted"/>
<dbReference type="RefSeq" id="WP_115733241.1">
    <property type="nucleotide sequence ID" value="NZ_BAAAVY010000037.1"/>
</dbReference>
<dbReference type="InterPro" id="IPR050712">
    <property type="entry name" value="NAD(P)H-dep_reductase"/>
</dbReference>
<dbReference type="InterPro" id="IPR029039">
    <property type="entry name" value="Flavoprotein-like_sf"/>
</dbReference>
<dbReference type="PANTHER" id="PTHR30543:SF21">
    <property type="entry name" value="NAD(P)H-DEPENDENT FMN REDUCTASE LOT6"/>
    <property type="match status" value="1"/>
</dbReference>
<organism evidence="2 3">
    <name type="scientific">Aminobacter aminovorans</name>
    <name type="common">Chelatobacter heintzii</name>
    <dbReference type="NCBI Taxonomy" id="83263"/>
    <lineage>
        <taxon>Bacteria</taxon>
        <taxon>Pseudomonadati</taxon>
        <taxon>Pseudomonadota</taxon>
        <taxon>Alphaproteobacteria</taxon>
        <taxon>Hyphomicrobiales</taxon>
        <taxon>Phyllobacteriaceae</taxon>
        <taxon>Aminobacter</taxon>
    </lineage>
</organism>
<gene>
    <name evidence="2" type="primary">azr_5</name>
    <name evidence="2" type="ORF">NCTC10684_04623</name>
</gene>
<dbReference type="Gene3D" id="3.40.50.360">
    <property type="match status" value="1"/>
</dbReference>
<evidence type="ECO:0000259" key="1">
    <source>
        <dbReference type="Pfam" id="PF03358"/>
    </source>
</evidence>
<evidence type="ECO:0000313" key="2">
    <source>
        <dbReference type="EMBL" id="SUU91359.1"/>
    </source>
</evidence>
<dbReference type="PANTHER" id="PTHR30543">
    <property type="entry name" value="CHROMATE REDUCTASE"/>
    <property type="match status" value="1"/>
</dbReference>
<sequence>MPPKIKLAIIYGSAREGRFCDTVVNWVTAEVAGHQQFTIELVDPRDLGRNRAEVARRLGDADAFMVVTPEYNHGYTADLKALIDAHSIQWQAKPLAFVSYGGISGGLRAIEQLRLVFAELHVVAIRDTVSFASAWSKFDRNGTLMDPHASRKAMSALLARLQWWAINLREARANTPYLEVAA</sequence>
<reference evidence="2 3" key="1">
    <citation type="submission" date="2018-06" db="EMBL/GenBank/DDBJ databases">
        <authorList>
            <consortium name="Pathogen Informatics"/>
            <person name="Doyle S."/>
        </authorList>
    </citation>
    <scope>NUCLEOTIDE SEQUENCE [LARGE SCALE GENOMIC DNA]</scope>
    <source>
        <strain evidence="2 3">NCTC10684</strain>
    </source>
</reference>
<protein>
    <submittedName>
        <fullName evidence="2">FMN-dependent NADPH-azoreductase</fullName>
        <ecNumber evidence="2">1.7.-.-</ecNumber>
    </submittedName>
</protein>
<keyword evidence="2" id="KW-0560">Oxidoreductase</keyword>
<feature type="domain" description="NADPH-dependent FMN reductase-like" evidence="1">
    <location>
        <begin position="6"/>
        <end position="135"/>
    </location>
</feature>
<dbReference type="OrthoDB" id="9812295at2"/>